<keyword evidence="6" id="KW-0418">Kinase</keyword>
<dbReference type="KEGG" id="ari:UM93_01660"/>
<keyword evidence="8" id="KW-1133">Transmembrane helix</keyword>
<dbReference type="GO" id="GO:0000155">
    <property type="term" value="F:phosphorelay sensor kinase activity"/>
    <property type="evidence" value="ECO:0007669"/>
    <property type="project" value="InterPro"/>
</dbReference>
<dbReference type="InterPro" id="IPR050736">
    <property type="entry name" value="Sensor_HK_Regulatory"/>
</dbReference>
<keyword evidence="8" id="KW-0472">Membrane</keyword>
<evidence type="ECO:0000256" key="8">
    <source>
        <dbReference type="SAM" id="Phobius"/>
    </source>
</evidence>
<evidence type="ECO:0000256" key="2">
    <source>
        <dbReference type="ARBA" id="ARBA00004236"/>
    </source>
</evidence>
<dbReference type="Gene3D" id="3.30.565.10">
    <property type="entry name" value="Histidine kinase-like ATPase, C-terminal domain"/>
    <property type="match status" value="1"/>
</dbReference>
<dbReference type="SUPFAM" id="SSF55874">
    <property type="entry name" value="ATPase domain of HSP90 chaperone/DNA topoisomerase II/histidine kinase"/>
    <property type="match status" value="1"/>
</dbReference>
<proteinExistence type="predicted"/>
<gene>
    <name evidence="10" type="ORF">UM93_01660</name>
</gene>
<dbReference type="GO" id="GO:0005886">
    <property type="term" value="C:plasma membrane"/>
    <property type="evidence" value="ECO:0007669"/>
    <property type="project" value="UniProtKB-SubCell"/>
</dbReference>
<dbReference type="InterPro" id="IPR003594">
    <property type="entry name" value="HATPase_dom"/>
</dbReference>
<reference evidence="10 11" key="1">
    <citation type="journal article" date="2015" name="Genome Announc.">
        <title>Complete Genome Sequencing of Protease-Producing Novel Arthrobacter sp. Strain IHBB 11108 Using PacBio Single-Molecule Real-Time Sequencing Technology.</title>
        <authorList>
            <person name="Kiran S."/>
            <person name="Swarnkar M.K."/>
            <person name="Pal M."/>
            <person name="Thakur R."/>
            <person name="Tewari R."/>
            <person name="Singh A.K."/>
            <person name="Gulati A."/>
        </authorList>
    </citation>
    <scope>NUCLEOTIDE SEQUENCE [LARGE SCALE GENOMIC DNA]</scope>
    <source>
        <strain evidence="10 11">IHBB 11108</strain>
    </source>
</reference>
<evidence type="ECO:0000256" key="4">
    <source>
        <dbReference type="ARBA" id="ARBA00022553"/>
    </source>
</evidence>
<accession>A0A0D4BVW3</accession>
<evidence type="ECO:0000256" key="5">
    <source>
        <dbReference type="ARBA" id="ARBA00022679"/>
    </source>
</evidence>
<feature type="domain" description="Histidine kinase" evidence="9">
    <location>
        <begin position="158"/>
        <end position="383"/>
    </location>
</feature>
<dbReference type="EMBL" id="CP011005">
    <property type="protein sequence ID" value="AJT40562.1"/>
    <property type="molecule type" value="Genomic_DNA"/>
</dbReference>
<protein>
    <recommendedName>
        <fullName evidence="3">histidine kinase</fullName>
        <ecNumber evidence="3">2.7.13.3</ecNumber>
    </recommendedName>
</protein>
<dbReference type="InterPro" id="IPR036097">
    <property type="entry name" value="HisK_dim/P_sf"/>
</dbReference>
<keyword evidence="5" id="KW-0808">Transferase</keyword>
<evidence type="ECO:0000256" key="3">
    <source>
        <dbReference type="ARBA" id="ARBA00012438"/>
    </source>
</evidence>
<dbReference type="InterPro" id="IPR004358">
    <property type="entry name" value="Sig_transdc_His_kin-like_C"/>
</dbReference>
<dbReference type="HOGENOM" id="CLU_000445_89_3_11"/>
<dbReference type="PATRIC" id="fig|1618207.4.peg.338"/>
<feature type="transmembrane region" description="Helical" evidence="8">
    <location>
        <begin position="6"/>
        <end position="27"/>
    </location>
</feature>
<dbReference type="SMART" id="SM00388">
    <property type="entry name" value="HisKA"/>
    <property type="match status" value="1"/>
</dbReference>
<feature type="transmembrane region" description="Helical" evidence="8">
    <location>
        <begin position="71"/>
        <end position="94"/>
    </location>
</feature>
<evidence type="ECO:0000256" key="1">
    <source>
        <dbReference type="ARBA" id="ARBA00000085"/>
    </source>
</evidence>
<keyword evidence="7" id="KW-0902">Two-component regulatory system</keyword>
<dbReference type="PANTHER" id="PTHR43711">
    <property type="entry name" value="TWO-COMPONENT HISTIDINE KINASE"/>
    <property type="match status" value="1"/>
</dbReference>
<dbReference type="PRINTS" id="PR00344">
    <property type="entry name" value="BCTRLSENSOR"/>
</dbReference>
<sequence length="390" mass="41938">MSFANILTVLLWVLGWTVLIGGLTIIAQRLLRRSSIVVQICLVVFATVAVLIAGVVSAMNAMFISASNVEVLWYILAIASLMAVVVALVLGFGLSRYTSRLVRETRDIGLGKTVAPERRMTSELAALATELQLTSEKLEQSRRREAAIEAARRELVSWVSHDLRTPLASMKAMTEALQDGVVSDVSGYHQKIINQADQMAVLVNDLLELSTIQSGALVLDLKPIDLYDLISDAIADLKPLAVARKISIDGDAVHSAVLSVDGALMGRVIRNLILNAINYSPEGSTVWLGTAVVLTESKQASVEDRKYASIEVSDECGGIAEQDLSRLFEAGWRKSPERRSSAFSGAGVGLSTVAGIVATHRGEVSVQNTELGCRFVVQIPLNGVADEQAI</sequence>
<feature type="transmembrane region" description="Helical" evidence="8">
    <location>
        <begin position="36"/>
        <end position="59"/>
    </location>
</feature>
<evidence type="ECO:0000259" key="9">
    <source>
        <dbReference type="PROSITE" id="PS50109"/>
    </source>
</evidence>
<evidence type="ECO:0000313" key="11">
    <source>
        <dbReference type="Proteomes" id="UP000061839"/>
    </source>
</evidence>
<dbReference type="STRING" id="1618207.UM93_01660"/>
<evidence type="ECO:0000256" key="6">
    <source>
        <dbReference type="ARBA" id="ARBA00022777"/>
    </source>
</evidence>
<evidence type="ECO:0000313" key="10">
    <source>
        <dbReference type="EMBL" id="AJT40562.1"/>
    </source>
</evidence>
<dbReference type="SUPFAM" id="SSF47384">
    <property type="entry name" value="Homodimeric domain of signal transducing histidine kinase"/>
    <property type="match status" value="1"/>
</dbReference>
<dbReference type="Pfam" id="PF00512">
    <property type="entry name" value="HisKA"/>
    <property type="match status" value="1"/>
</dbReference>
<dbReference type="InterPro" id="IPR036890">
    <property type="entry name" value="HATPase_C_sf"/>
</dbReference>
<dbReference type="Pfam" id="PF02518">
    <property type="entry name" value="HATPase_c"/>
    <property type="match status" value="1"/>
</dbReference>
<dbReference type="SMART" id="SM00387">
    <property type="entry name" value="HATPase_c"/>
    <property type="match status" value="1"/>
</dbReference>
<dbReference type="RefSeq" id="WP_045073265.1">
    <property type="nucleotide sequence ID" value="NZ_CP011005.1"/>
</dbReference>
<dbReference type="CDD" id="cd00075">
    <property type="entry name" value="HATPase"/>
    <property type="match status" value="1"/>
</dbReference>
<dbReference type="InterPro" id="IPR005467">
    <property type="entry name" value="His_kinase_dom"/>
</dbReference>
<dbReference type="Gene3D" id="1.10.287.130">
    <property type="match status" value="1"/>
</dbReference>
<comment type="catalytic activity">
    <reaction evidence="1">
        <text>ATP + protein L-histidine = ADP + protein N-phospho-L-histidine.</text>
        <dbReference type="EC" id="2.7.13.3"/>
    </reaction>
</comment>
<dbReference type="InterPro" id="IPR003661">
    <property type="entry name" value="HisK_dim/P_dom"/>
</dbReference>
<name>A0A0D4BVW3_9MICC</name>
<dbReference type="CDD" id="cd00082">
    <property type="entry name" value="HisKA"/>
    <property type="match status" value="1"/>
</dbReference>
<comment type="subcellular location">
    <subcellularLocation>
        <location evidence="2">Cell membrane</location>
    </subcellularLocation>
</comment>
<keyword evidence="8" id="KW-0812">Transmembrane</keyword>
<evidence type="ECO:0000256" key="7">
    <source>
        <dbReference type="ARBA" id="ARBA00023012"/>
    </source>
</evidence>
<dbReference type="OrthoDB" id="9806130at2"/>
<dbReference type="Proteomes" id="UP000061839">
    <property type="component" value="Chromosome"/>
</dbReference>
<organism evidence="10 11">
    <name type="scientific">Psychromicrobium lacuslunae</name>
    <dbReference type="NCBI Taxonomy" id="1618207"/>
    <lineage>
        <taxon>Bacteria</taxon>
        <taxon>Bacillati</taxon>
        <taxon>Actinomycetota</taxon>
        <taxon>Actinomycetes</taxon>
        <taxon>Micrococcales</taxon>
        <taxon>Micrococcaceae</taxon>
        <taxon>Psychromicrobium</taxon>
    </lineage>
</organism>
<dbReference type="EC" id="2.7.13.3" evidence="3"/>
<keyword evidence="4" id="KW-0597">Phosphoprotein</keyword>
<dbReference type="PANTHER" id="PTHR43711:SF1">
    <property type="entry name" value="HISTIDINE KINASE 1"/>
    <property type="match status" value="1"/>
</dbReference>
<dbReference type="AlphaFoldDB" id="A0A0D4BVW3"/>
<keyword evidence="11" id="KW-1185">Reference proteome</keyword>
<dbReference type="PROSITE" id="PS50109">
    <property type="entry name" value="HIS_KIN"/>
    <property type="match status" value="1"/>
</dbReference>